<dbReference type="RefSeq" id="WP_058529608.1">
    <property type="nucleotide sequence ID" value="NZ_CAAAHZ010000004.1"/>
</dbReference>
<dbReference type="GO" id="GO:0006269">
    <property type="term" value="P:DNA replication, synthesis of primer"/>
    <property type="evidence" value="ECO:0007669"/>
    <property type="project" value="UniProtKB-UniRule"/>
</dbReference>
<dbReference type="GO" id="GO:0005524">
    <property type="term" value="F:ATP binding"/>
    <property type="evidence" value="ECO:0007669"/>
    <property type="project" value="UniProtKB-UniRule"/>
</dbReference>
<dbReference type="InterPro" id="IPR027417">
    <property type="entry name" value="P-loop_NTPase"/>
</dbReference>
<name>A0A0W0VLA5_9GAMM</name>
<evidence type="ECO:0000256" key="1">
    <source>
        <dbReference type="ARBA" id="ARBA00008428"/>
    </source>
</evidence>
<keyword evidence="8 13" id="KW-0238">DNA-binding</keyword>
<dbReference type="NCBIfam" id="NF004384">
    <property type="entry name" value="PRK05748.1"/>
    <property type="match status" value="1"/>
</dbReference>
<comment type="function">
    <text evidence="10 13">The main replicative DNA helicase, it participates in initiation and elongation during chromosome replication. Travels ahead of the DNA replisome, separating dsDNA into templates for DNA synthesis. A processive ATP-dependent 5'-3' DNA helicase it has DNA-dependent ATPase activity.</text>
</comment>
<comment type="caution">
    <text evidence="15">The sequence shown here is derived from an EMBL/GenBank/DDBJ whole genome shotgun (WGS) entry which is preliminary data.</text>
</comment>
<dbReference type="Gene3D" id="1.10.860.10">
    <property type="entry name" value="DNAb Helicase, Chain A"/>
    <property type="match status" value="1"/>
</dbReference>
<dbReference type="SMART" id="SM00382">
    <property type="entry name" value="AAA"/>
    <property type="match status" value="1"/>
</dbReference>
<evidence type="ECO:0000256" key="4">
    <source>
        <dbReference type="ARBA" id="ARBA00022741"/>
    </source>
</evidence>
<keyword evidence="16" id="KW-1185">Reference proteome</keyword>
<dbReference type="STRING" id="45068.Llon_1619"/>
<feature type="domain" description="SF4 helicase" evidence="14">
    <location>
        <begin position="188"/>
        <end position="455"/>
    </location>
</feature>
<keyword evidence="3 13" id="KW-0235">DNA replication</keyword>
<dbReference type="Pfam" id="PF03796">
    <property type="entry name" value="DnaB_C"/>
    <property type="match status" value="1"/>
</dbReference>
<dbReference type="EC" id="5.6.2.3" evidence="12 13"/>
<evidence type="ECO:0000256" key="6">
    <source>
        <dbReference type="ARBA" id="ARBA00022806"/>
    </source>
</evidence>
<dbReference type="SUPFAM" id="SSF52540">
    <property type="entry name" value="P-loop containing nucleoside triphosphate hydrolases"/>
    <property type="match status" value="1"/>
</dbReference>
<dbReference type="EMBL" id="LNYK01000019">
    <property type="protein sequence ID" value="KTD20733.1"/>
    <property type="molecule type" value="Genomic_DNA"/>
</dbReference>
<keyword evidence="2 13" id="KW-0639">Primosome</keyword>
<dbReference type="InterPro" id="IPR019889">
    <property type="entry name" value="DNA_helicase_DnaB-like_phg"/>
</dbReference>
<evidence type="ECO:0000313" key="16">
    <source>
        <dbReference type="Proteomes" id="UP000054997"/>
    </source>
</evidence>
<dbReference type="FunFam" id="3.40.50.300:FF:000076">
    <property type="entry name" value="Replicative DNA helicase"/>
    <property type="match status" value="1"/>
</dbReference>
<dbReference type="NCBIfam" id="TIGR00665">
    <property type="entry name" value="DnaB"/>
    <property type="match status" value="1"/>
</dbReference>
<dbReference type="FunFam" id="1.10.860.10:FF:000001">
    <property type="entry name" value="Replicative DNA helicase"/>
    <property type="match status" value="1"/>
</dbReference>
<keyword evidence="5 13" id="KW-0378">Hydrolase</keyword>
<keyword evidence="6 13" id="KW-0347">Helicase</keyword>
<dbReference type="InterPro" id="IPR007692">
    <property type="entry name" value="DNA_helicase_DnaB"/>
</dbReference>
<proteinExistence type="inferred from homology"/>
<evidence type="ECO:0000256" key="13">
    <source>
        <dbReference type="RuleBase" id="RU362085"/>
    </source>
</evidence>
<dbReference type="CDD" id="cd00984">
    <property type="entry name" value="DnaB_C"/>
    <property type="match status" value="1"/>
</dbReference>
<evidence type="ECO:0000256" key="5">
    <source>
        <dbReference type="ARBA" id="ARBA00022801"/>
    </source>
</evidence>
<dbReference type="GO" id="GO:0016887">
    <property type="term" value="F:ATP hydrolysis activity"/>
    <property type="evidence" value="ECO:0007669"/>
    <property type="project" value="RHEA"/>
</dbReference>
<dbReference type="PANTHER" id="PTHR30153">
    <property type="entry name" value="REPLICATIVE DNA HELICASE DNAB"/>
    <property type="match status" value="1"/>
</dbReference>
<evidence type="ECO:0000256" key="8">
    <source>
        <dbReference type="ARBA" id="ARBA00023125"/>
    </source>
</evidence>
<dbReference type="GO" id="GO:0003677">
    <property type="term" value="F:DNA binding"/>
    <property type="evidence" value="ECO:0007669"/>
    <property type="project" value="UniProtKB-UniRule"/>
</dbReference>
<accession>A0A0W0VLA5</accession>
<dbReference type="OrthoDB" id="9773982at2"/>
<dbReference type="InterPro" id="IPR036185">
    <property type="entry name" value="DNA_heli_DnaB-like_N_sf"/>
</dbReference>
<evidence type="ECO:0000313" key="15">
    <source>
        <dbReference type="EMBL" id="KTD20733.1"/>
    </source>
</evidence>
<organism evidence="15 16">
    <name type="scientific">Legionella londiniensis</name>
    <dbReference type="NCBI Taxonomy" id="45068"/>
    <lineage>
        <taxon>Bacteria</taxon>
        <taxon>Pseudomonadati</taxon>
        <taxon>Pseudomonadota</taxon>
        <taxon>Gammaproteobacteria</taxon>
        <taxon>Legionellales</taxon>
        <taxon>Legionellaceae</taxon>
        <taxon>Legionella</taxon>
    </lineage>
</organism>
<dbReference type="Proteomes" id="UP000054997">
    <property type="component" value="Unassembled WGS sequence"/>
</dbReference>
<evidence type="ECO:0000259" key="14">
    <source>
        <dbReference type="PROSITE" id="PS51199"/>
    </source>
</evidence>
<evidence type="ECO:0000256" key="9">
    <source>
        <dbReference type="ARBA" id="ARBA00023235"/>
    </source>
</evidence>
<dbReference type="PANTHER" id="PTHR30153:SF2">
    <property type="entry name" value="REPLICATIVE DNA HELICASE"/>
    <property type="match status" value="1"/>
</dbReference>
<dbReference type="InterPro" id="IPR016136">
    <property type="entry name" value="DNA_helicase_N/primase_C"/>
</dbReference>
<reference evidence="15 16" key="1">
    <citation type="submission" date="2015-11" db="EMBL/GenBank/DDBJ databases">
        <title>Genomic analysis of 38 Legionella species identifies large and diverse effector repertoires.</title>
        <authorList>
            <person name="Burstein D."/>
            <person name="Amaro F."/>
            <person name="Zusman T."/>
            <person name="Lifshitz Z."/>
            <person name="Cohen O."/>
            <person name="Gilbert J.A."/>
            <person name="Pupko T."/>
            <person name="Shuman H.A."/>
            <person name="Segal G."/>
        </authorList>
    </citation>
    <scope>NUCLEOTIDE SEQUENCE [LARGE SCALE GENOMIC DNA]</scope>
    <source>
        <strain evidence="15 16">ATCC 49505</strain>
    </source>
</reference>
<keyword evidence="4 13" id="KW-0547">Nucleotide-binding</keyword>
<evidence type="ECO:0000256" key="12">
    <source>
        <dbReference type="NCBIfam" id="TIGR00665"/>
    </source>
</evidence>
<comment type="similarity">
    <text evidence="1 13">Belongs to the helicase family. DnaB subfamily.</text>
</comment>
<evidence type="ECO:0000256" key="10">
    <source>
        <dbReference type="ARBA" id="ARBA00044932"/>
    </source>
</evidence>
<dbReference type="InterPro" id="IPR007694">
    <property type="entry name" value="DNA_helicase_DnaB-like_C"/>
</dbReference>
<protein>
    <recommendedName>
        <fullName evidence="12 13">Replicative DNA helicase</fullName>
        <ecNumber evidence="12 13">5.6.2.3</ecNumber>
    </recommendedName>
</protein>
<keyword evidence="9" id="KW-0413">Isomerase</keyword>
<gene>
    <name evidence="15" type="primary">dnaB</name>
    <name evidence="15" type="ORF">Llon_1619</name>
</gene>
<dbReference type="NCBIfam" id="TIGR03600">
    <property type="entry name" value="phage_DnaB"/>
    <property type="match status" value="1"/>
</dbReference>
<evidence type="ECO:0000256" key="2">
    <source>
        <dbReference type="ARBA" id="ARBA00022515"/>
    </source>
</evidence>
<comment type="catalytic activity">
    <reaction evidence="11 13">
        <text>ATP + H2O = ADP + phosphate + H(+)</text>
        <dbReference type="Rhea" id="RHEA:13065"/>
        <dbReference type="ChEBI" id="CHEBI:15377"/>
        <dbReference type="ChEBI" id="CHEBI:15378"/>
        <dbReference type="ChEBI" id="CHEBI:30616"/>
        <dbReference type="ChEBI" id="CHEBI:43474"/>
        <dbReference type="ChEBI" id="CHEBI:456216"/>
        <dbReference type="EC" id="5.6.2.3"/>
    </reaction>
</comment>
<dbReference type="Pfam" id="PF00772">
    <property type="entry name" value="DnaB"/>
    <property type="match status" value="1"/>
</dbReference>
<dbReference type="Gene3D" id="3.40.50.300">
    <property type="entry name" value="P-loop containing nucleotide triphosphate hydrolases"/>
    <property type="match status" value="1"/>
</dbReference>
<evidence type="ECO:0000256" key="3">
    <source>
        <dbReference type="ARBA" id="ARBA00022705"/>
    </source>
</evidence>
<dbReference type="AlphaFoldDB" id="A0A0W0VLA5"/>
<dbReference type="GO" id="GO:0042802">
    <property type="term" value="F:identical protein binding"/>
    <property type="evidence" value="ECO:0007669"/>
    <property type="project" value="UniProtKB-ARBA"/>
</dbReference>
<dbReference type="GO" id="GO:0043139">
    <property type="term" value="F:5'-3' DNA helicase activity"/>
    <property type="evidence" value="ECO:0007669"/>
    <property type="project" value="UniProtKB-EC"/>
</dbReference>
<evidence type="ECO:0000256" key="7">
    <source>
        <dbReference type="ARBA" id="ARBA00022840"/>
    </source>
</evidence>
<evidence type="ECO:0000256" key="11">
    <source>
        <dbReference type="ARBA" id="ARBA00048954"/>
    </source>
</evidence>
<dbReference type="GO" id="GO:0005829">
    <property type="term" value="C:cytosol"/>
    <property type="evidence" value="ECO:0007669"/>
    <property type="project" value="TreeGrafter"/>
</dbReference>
<dbReference type="InterPro" id="IPR007693">
    <property type="entry name" value="DNA_helicase_DnaB-like_N"/>
</dbReference>
<sequence length="460" mass="50763">MLEVEARKKNVGTLKRPPHSLEAEQSIIGGLMLENQAWDKVSTKICETDFYRAEHRILFRAILDLAHKSQPFDVVTVLDKLMSVNLLDEAGGEAYLFELANNTPSVANISAYADIVREKSVQRQMIAVASEIADAAYNPDGREVSELLDLAERKVFAIAEQTASEGGPEIIKSILVKAVEKIDELYHSAGAITGLATGLSDLDKMTSGLQASDLIIVAGRPSMGKTTLVMNIAEHAAITAGKPVLVFSMEMPADSLAMRMMSSLGRIDQHRIRTGKLDDDDWPRVTSAVHMLSEAPLYIDDTPALSPAEMRARARRLAKEQGQLGLIVVDYLQLMKVPGFKADNRTAEISEISRSLKSLAKELDVPVIALSQLNRSLEQRHDKRPIMSDLRESGAIEQDADLIFFIYRDEVYHEDSPDKGTAEIIIAKQRNGPIGKVRVAFLGKYTRFEDLAFNGYQGAE</sequence>
<dbReference type="PATRIC" id="fig|45068.5.peg.1755"/>
<dbReference type="SUPFAM" id="SSF48024">
    <property type="entry name" value="N-terminal domain of DnaB helicase"/>
    <property type="match status" value="1"/>
</dbReference>
<dbReference type="GO" id="GO:1990077">
    <property type="term" value="C:primosome complex"/>
    <property type="evidence" value="ECO:0007669"/>
    <property type="project" value="UniProtKB-UniRule"/>
</dbReference>
<keyword evidence="7 13" id="KW-0067">ATP-binding</keyword>
<dbReference type="PROSITE" id="PS51199">
    <property type="entry name" value="SF4_HELICASE"/>
    <property type="match status" value="1"/>
</dbReference>
<dbReference type="InterPro" id="IPR003593">
    <property type="entry name" value="AAA+_ATPase"/>
</dbReference>